<name>A0A9P7A6V9_9AGAM</name>
<proteinExistence type="inferred from homology"/>
<comment type="caution">
    <text evidence="6">The sequence shown here is derived from an EMBL/GenBank/DDBJ whole genome shotgun (WGS) entry which is preliminary data.</text>
</comment>
<dbReference type="Gene3D" id="3.30.479.20">
    <property type="entry name" value="Elongation factor Ts, dimerisation domain"/>
    <property type="match status" value="2"/>
</dbReference>
<sequence>MVELNCETDFVGRNTLFGQLAADIAHTAAFITEPTDSSTIIRSCSLDILNDAPLLSQNDLSTHSSSTVSSSIRDLIAKVGEKVSLKRAVTVVQNPILGQFPNLGLRLASYLHGSVGSAPQGRIGSLAVLALQSPELARRLESEAFVKDLERLERALARQIAGFDTRSIKSLDGDETALYNQPFMMLGGESANEPVRMAIENWSKRQGLVQDGEGGIEVLEFAKWSITTLPNKIRVATESTPGHFSSVGLYVDAGSRYEDSSTSGVSHFLDRMAFKLSIAQTTSSRSTEDMATAMDKLGGQIMCSSSRESIMYQSSNFDQATPLALSLISDTILNSAFLPDELDAQRDAARYEIREISQKPEMILPEVLHEVAYGRKTLGNPLLCPEERIDAITGDLLRDCITNWYRPERMVIAGAGMHHERLVELADKYFSSLKSAPTPSVSSLQPSATQNLPPHLLPSSSPSLYKSLTRAASTYLYPTSSSTEPPLPPLNPHSNYVGGIHHIPSTTEFDQLYLAFEGVGIHDEDIYALATMQVLLGGGGSFSAGGPGKGMYSRLYTHILNHYTQIDHCASFHHIYTDSSLFGVFASFVPNAPGQRGNTPAQMLPHLANQLSLLIYQSVPKVELERAKNQLKSSLMMALESRAVEVEDLGRQARQTFIINMPAYSQFNLVACPRSEDSSIDKVTPDCVRRVATRLFAPSSGNKATILTMGRGDIGDWKATLKKYGVAGA</sequence>
<dbReference type="InterPro" id="IPR007863">
    <property type="entry name" value="Peptidase_M16_C"/>
</dbReference>
<evidence type="ECO:0000259" key="4">
    <source>
        <dbReference type="Pfam" id="PF00889"/>
    </source>
</evidence>
<keyword evidence="7" id="KW-1185">Reference proteome</keyword>
<dbReference type="AlphaFoldDB" id="A0A9P7A6V9"/>
<dbReference type="Gene3D" id="3.30.830.10">
    <property type="entry name" value="Metalloenzyme, LuxS/M16 peptidase-like"/>
    <property type="match status" value="2"/>
</dbReference>
<evidence type="ECO:0000313" key="6">
    <source>
        <dbReference type="EMBL" id="KAG1783564.1"/>
    </source>
</evidence>
<dbReference type="InterPro" id="IPR011765">
    <property type="entry name" value="Pept_M16_N"/>
</dbReference>
<dbReference type="OrthoDB" id="277191at2759"/>
<dbReference type="SUPFAM" id="SSF54713">
    <property type="entry name" value="Elongation factor Ts (EF-Ts), dimerisation domain"/>
    <property type="match status" value="1"/>
</dbReference>
<comment type="function">
    <text evidence="1">Substrate recognition and binding subunit of the essential mitochondrial processing protease (MPP), which cleaves the mitochondrial sequence off newly imported precursors proteins.</text>
</comment>
<organism evidence="6 7">
    <name type="scientific">Suillus placidus</name>
    <dbReference type="NCBI Taxonomy" id="48579"/>
    <lineage>
        <taxon>Eukaryota</taxon>
        <taxon>Fungi</taxon>
        <taxon>Dikarya</taxon>
        <taxon>Basidiomycota</taxon>
        <taxon>Agaricomycotina</taxon>
        <taxon>Agaricomycetes</taxon>
        <taxon>Agaricomycetidae</taxon>
        <taxon>Boletales</taxon>
        <taxon>Suillineae</taxon>
        <taxon>Suillaceae</taxon>
        <taxon>Suillus</taxon>
    </lineage>
</organism>
<dbReference type="GO" id="GO:0005739">
    <property type="term" value="C:mitochondrion"/>
    <property type="evidence" value="ECO:0007669"/>
    <property type="project" value="TreeGrafter"/>
</dbReference>
<dbReference type="SUPFAM" id="SSF63411">
    <property type="entry name" value="LuxS/MPP-like metallohydrolase"/>
    <property type="match status" value="2"/>
</dbReference>
<dbReference type="Pfam" id="PF00675">
    <property type="entry name" value="Peptidase_M16"/>
    <property type="match status" value="1"/>
</dbReference>
<accession>A0A9P7A6V9</accession>
<evidence type="ECO:0000256" key="1">
    <source>
        <dbReference type="ARBA" id="ARBA00002123"/>
    </source>
</evidence>
<dbReference type="Pfam" id="PF00889">
    <property type="entry name" value="EF_TS"/>
    <property type="match status" value="1"/>
</dbReference>
<gene>
    <name evidence="6" type="ORF">EV702DRAFT_1040117</name>
</gene>
<evidence type="ECO:0000256" key="2">
    <source>
        <dbReference type="ARBA" id="ARBA00007261"/>
    </source>
</evidence>
<evidence type="ECO:0000259" key="3">
    <source>
        <dbReference type="Pfam" id="PF00675"/>
    </source>
</evidence>
<dbReference type="GO" id="GO:0046872">
    <property type="term" value="F:metal ion binding"/>
    <property type="evidence" value="ECO:0007669"/>
    <property type="project" value="InterPro"/>
</dbReference>
<dbReference type="GO" id="GO:0003746">
    <property type="term" value="F:translation elongation factor activity"/>
    <property type="evidence" value="ECO:0007669"/>
    <property type="project" value="InterPro"/>
</dbReference>
<evidence type="ECO:0000259" key="5">
    <source>
        <dbReference type="Pfam" id="PF05193"/>
    </source>
</evidence>
<reference evidence="6" key="1">
    <citation type="journal article" date="2020" name="New Phytol.">
        <title>Comparative genomics reveals dynamic genome evolution in host specialist ectomycorrhizal fungi.</title>
        <authorList>
            <person name="Lofgren L.A."/>
            <person name="Nguyen N.H."/>
            <person name="Vilgalys R."/>
            <person name="Ruytinx J."/>
            <person name="Liao H.L."/>
            <person name="Branco S."/>
            <person name="Kuo A."/>
            <person name="LaButti K."/>
            <person name="Lipzen A."/>
            <person name="Andreopoulos W."/>
            <person name="Pangilinan J."/>
            <person name="Riley R."/>
            <person name="Hundley H."/>
            <person name="Na H."/>
            <person name="Barry K."/>
            <person name="Grigoriev I.V."/>
            <person name="Stajich J.E."/>
            <person name="Kennedy P.G."/>
        </authorList>
    </citation>
    <scope>NUCLEOTIDE SEQUENCE</scope>
    <source>
        <strain evidence="6">DOB743</strain>
    </source>
</reference>
<comment type="similarity">
    <text evidence="2">Belongs to the peptidase M16 family.</text>
</comment>
<dbReference type="Proteomes" id="UP000714275">
    <property type="component" value="Unassembled WGS sequence"/>
</dbReference>
<dbReference type="InterPro" id="IPR011249">
    <property type="entry name" value="Metalloenz_LuxS/M16"/>
</dbReference>
<dbReference type="GO" id="GO:0006627">
    <property type="term" value="P:protein processing involved in protein targeting to mitochondrion"/>
    <property type="evidence" value="ECO:0007669"/>
    <property type="project" value="TreeGrafter"/>
</dbReference>
<dbReference type="PANTHER" id="PTHR11851">
    <property type="entry name" value="METALLOPROTEASE"/>
    <property type="match status" value="1"/>
</dbReference>
<dbReference type="InterPro" id="IPR050361">
    <property type="entry name" value="MPP/UQCRC_Complex"/>
</dbReference>
<feature type="domain" description="Peptidase M16 C-terminal" evidence="5">
    <location>
        <begin position="392"/>
        <end position="631"/>
    </location>
</feature>
<dbReference type="Pfam" id="PF05193">
    <property type="entry name" value="Peptidase_M16_C"/>
    <property type="match status" value="1"/>
</dbReference>
<feature type="domain" description="Translation elongation factor EFTs/EF1B dimerisation" evidence="4">
    <location>
        <begin position="1"/>
        <end position="172"/>
    </location>
</feature>
<feature type="domain" description="Peptidase M16 N-terminal" evidence="3">
    <location>
        <begin position="234"/>
        <end position="386"/>
    </location>
</feature>
<protein>
    <submittedName>
        <fullName evidence="6">Metalloenzyme, LuxS/M16 peptidase-like protein</fullName>
    </submittedName>
</protein>
<dbReference type="InterPro" id="IPR036402">
    <property type="entry name" value="EF-Ts_dimer_sf"/>
</dbReference>
<dbReference type="EMBL" id="JABBWD010000001">
    <property type="protein sequence ID" value="KAG1783564.1"/>
    <property type="molecule type" value="Genomic_DNA"/>
</dbReference>
<dbReference type="PANTHER" id="PTHR11851:SF49">
    <property type="entry name" value="MITOCHONDRIAL-PROCESSING PEPTIDASE SUBUNIT ALPHA"/>
    <property type="match status" value="1"/>
</dbReference>
<dbReference type="InterPro" id="IPR014039">
    <property type="entry name" value="Transl_elong_EFTs/EF1B_dimer"/>
</dbReference>
<evidence type="ECO:0000313" key="7">
    <source>
        <dbReference type="Proteomes" id="UP000714275"/>
    </source>
</evidence>